<accession>A0ABS4GCA8</accession>
<comment type="catalytic activity">
    <reaction evidence="6">
        <text>RNA(n+1) + phosphate = RNA(n) + a ribonucleoside 5'-diphosphate</text>
        <dbReference type="Rhea" id="RHEA:22096"/>
        <dbReference type="Rhea" id="RHEA-COMP:14527"/>
        <dbReference type="Rhea" id="RHEA-COMP:17342"/>
        <dbReference type="ChEBI" id="CHEBI:43474"/>
        <dbReference type="ChEBI" id="CHEBI:57930"/>
        <dbReference type="ChEBI" id="CHEBI:140395"/>
        <dbReference type="EC" id="2.7.7.8"/>
    </reaction>
</comment>
<dbReference type="InterPro" id="IPR012162">
    <property type="entry name" value="PNPase"/>
</dbReference>
<reference evidence="8 9" key="1">
    <citation type="submission" date="2021-03" db="EMBL/GenBank/DDBJ databases">
        <title>Genomic Encyclopedia of Type Strains, Phase IV (KMG-IV): sequencing the most valuable type-strain genomes for metagenomic binning, comparative biology and taxonomic classification.</title>
        <authorList>
            <person name="Goeker M."/>
        </authorList>
    </citation>
    <scope>NUCLEOTIDE SEQUENCE [LARGE SCALE GENOMIC DNA]</scope>
    <source>
        <strain evidence="8 9">DSM 24004</strain>
    </source>
</reference>
<dbReference type="InterPro" id="IPR036345">
    <property type="entry name" value="ExoRNase_PH_dom2_sf"/>
</dbReference>
<evidence type="ECO:0000256" key="5">
    <source>
        <dbReference type="ARBA" id="ARBA00022884"/>
    </source>
</evidence>
<dbReference type="Gene3D" id="3.30.230.70">
    <property type="entry name" value="GHMP Kinase, N-terminal domain"/>
    <property type="match status" value="2"/>
</dbReference>
<evidence type="ECO:0000256" key="3">
    <source>
        <dbReference type="ARBA" id="ARBA00022679"/>
    </source>
</evidence>
<dbReference type="CDD" id="cd11363">
    <property type="entry name" value="RNase_PH_PNPase_1"/>
    <property type="match status" value="1"/>
</dbReference>
<evidence type="ECO:0000256" key="1">
    <source>
        <dbReference type="ARBA" id="ARBA00007404"/>
    </source>
</evidence>
<name>A0ABS4GCA8_9FIRM</name>
<sequence length="697" mass="76374">MEKIFKYMLAGKELKVTTGKIAELTNGSCIVQYGDTVIMANTAASKEPRQGIDFFPLSVDYEEKLYSVGKIPGGFIKREGRPSEKAILTSRLIDRPLRPLFPKGYRNDVTVIVTVLSVDQDCSPEIAGMIGSSIALTISDIPFDGPTGAVNVGLLNGELILNPNSKQRETTDLDLTVAGTKDAVMMVEAGANEISEAKMLEAILYAHDEIKKICDFIEEIKAEVGKEKGTYVAYVCDENIEKEIREYASPLINEAIIVEDKLERQTKIDAFKADAKVIFLEKYPENSVDIDDALYKIVKEKVRENILVRGIRPDNRTIDEIRKISCEVGLLPRTHGSGLFTRGQTQVLTVATLGVSSDEQTIDGISEETSKRYMHHYNFPSYSVGETRPSRGPGRREIGHGALAERALVPVIPSIDDFPYTIRLVSEVLSSNGSTSQASVCGSTLSLMDAGVPIKAPVAGVAMGLVKEGDNVVVLTDIQGMEDFLGDMDFKVAGTAEGITAIQMDMKVHGIDKQVLTNALDKAHVGRMFILGKMLACIDKPREEVCQYAPKIIKMSIKPDKIRDVIGAGGKVINKIIEETGVKIDIEDDGSVLIAAENVESAYKAKKIIEDIIKEIEVGEIILGKVVRITTFGAFVALTDNKDGLLHISQISDKRINKVEDVLNIGDEILVKVTEIDQQGKIKLSRKDALKEKEENK</sequence>
<evidence type="ECO:0000259" key="7">
    <source>
        <dbReference type="PROSITE" id="PS50126"/>
    </source>
</evidence>
<keyword evidence="6" id="KW-0460">Magnesium</keyword>
<dbReference type="Pfam" id="PF03726">
    <property type="entry name" value="PNPase"/>
    <property type="match status" value="1"/>
</dbReference>
<dbReference type="InterPro" id="IPR015848">
    <property type="entry name" value="PNPase_PH_RNA-bd_bac/org-type"/>
</dbReference>
<gene>
    <name evidence="6" type="primary">pnp</name>
    <name evidence="8" type="ORF">J2Z76_001158</name>
</gene>
<dbReference type="PROSITE" id="PS50126">
    <property type="entry name" value="S1"/>
    <property type="match status" value="1"/>
</dbReference>
<dbReference type="InterPro" id="IPR036612">
    <property type="entry name" value="KH_dom_type_1_sf"/>
</dbReference>
<keyword evidence="4 6" id="KW-0548">Nucleotidyltransferase</keyword>
<dbReference type="InterPro" id="IPR001247">
    <property type="entry name" value="ExoRNase_PH_dom1"/>
</dbReference>
<evidence type="ECO:0000313" key="9">
    <source>
        <dbReference type="Proteomes" id="UP001519342"/>
    </source>
</evidence>
<dbReference type="InterPro" id="IPR036456">
    <property type="entry name" value="PNPase_PH_RNA-bd_sf"/>
</dbReference>
<dbReference type="SUPFAM" id="SSF54791">
    <property type="entry name" value="Eukaryotic type KH-domain (KH-domain type I)"/>
    <property type="match status" value="1"/>
</dbReference>
<dbReference type="Pfam" id="PF00013">
    <property type="entry name" value="KH_1"/>
    <property type="match status" value="1"/>
</dbReference>
<comment type="subcellular location">
    <subcellularLocation>
        <location evidence="6">Cytoplasm</location>
    </subcellularLocation>
</comment>
<keyword evidence="9" id="KW-1185">Reference proteome</keyword>
<feature type="binding site" evidence="6">
    <location>
        <position position="489"/>
    </location>
    <ligand>
        <name>Mg(2+)</name>
        <dbReference type="ChEBI" id="CHEBI:18420"/>
    </ligand>
</feature>
<dbReference type="Pfam" id="PF00575">
    <property type="entry name" value="S1"/>
    <property type="match status" value="1"/>
</dbReference>
<evidence type="ECO:0000256" key="6">
    <source>
        <dbReference type="HAMAP-Rule" id="MF_01595"/>
    </source>
</evidence>
<dbReference type="InterPro" id="IPR027408">
    <property type="entry name" value="PNPase/RNase_PH_dom_sf"/>
</dbReference>
<dbReference type="CDD" id="cd02393">
    <property type="entry name" value="KH-I_PNPase"/>
    <property type="match status" value="1"/>
</dbReference>
<dbReference type="PIRSF" id="PIRSF005499">
    <property type="entry name" value="PNPase"/>
    <property type="match status" value="1"/>
</dbReference>
<comment type="similarity">
    <text evidence="1 6">Belongs to the polyribonucleotide nucleotidyltransferase family.</text>
</comment>
<dbReference type="HAMAP" id="MF_01595">
    <property type="entry name" value="PNPase"/>
    <property type="match status" value="1"/>
</dbReference>
<dbReference type="SUPFAM" id="SSF50249">
    <property type="entry name" value="Nucleic acid-binding proteins"/>
    <property type="match status" value="1"/>
</dbReference>
<comment type="caution">
    <text evidence="8">The sequence shown here is derived from an EMBL/GenBank/DDBJ whole genome shotgun (WGS) entry which is preliminary data.</text>
</comment>
<comment type="function">
    <text evidence="6">Involved in mRNA degradation. Catalyzes the phosphorolysis of single-stranded polyribonucleotides processively in the 3'- to 5'-direction.</text>
</comment>
<dbReference type="NCBIfam" id="TIGR03591">
    <property type="entry name" value="polynuc_phos"/>
    <property type="match status" value="1"/>
</dbReference>
<dbReference type="Pfam" id="PF01138">
    <property type="entry name" value="RNase_PH"/>
    <property type="match status" value="2"/>
</dbReference>
<dbReference type="Gene3D" id="3.30.1370.10">
    <property type="entry name" value="K Homology domain, type 1"/>
    <property type="match status" value="1"/>
</dbReference>
<dbReference type="EMBL" id="JAGGKS010000003">
    <property type="protein sequence ID" value="MBP1925299.1"/>
    <property type="molecule type" value="Genomic_DNA"/>
</dbReference>
<feature type="domain" description="S1 motif" evidence="7">
    <location>
        <begin position="619"/>
        <end position="687"/>
    </location>
</feature>
<dbReference type="PANTHER" id="PTHR11252">
    <property type="entry name" value="POLYRIBONUCLEOTIDE NUCLEOTIDYLTRANSFERASE"/>
    <property type="match status" value="1"/>
</dbReference>
<protein>
    <recommendedName>
        <fullName evidence="6">Polyribonucleotide nucleotidyltransferase</fullName>
        <ecNumber evidence="6">2.7.7.8</ecNumber>
    </recommendedName>
    <alternativeName>
        <fullName evidence="6">Polynucleotide phosphorylase</fullName>
        <shortName evidence="6">PNPase</shortName>
    </alternativeName>
</protein>
<keyword evidence="5 6" id="KW-0694">RNA-binding</keyword>
<dbReference type="RefSeq" id="WP_209511053.1">
    <property type="nucleotide sequence ID" value="NZ_JAGGKS010000003.1"/>
</dbReference>
<dbReference type="Proteomes" id="UP001519342">
    <property type="component" value="Unassembled WGS sequence"/>
</dbReference>
<dbReference type="SUPFAM" id="SSF46915">
    <property type="entry name" value="Polynucleotide phosphorylase/guanosine pentaphosphate synthase (PNPase/GPSI), domain 3"/>
    <property type="match status" value="1"/>
</dbReference>
<evidence type="ECO:0000313" key="8">
    <source>
        <dbReference type="EMBL" id="MBP1925299.1"/>
    </source>
</evidence>
<keyword evidence="3 6" id="KW-0808">Transferase</keyword>
<dbReference type="PROSITE" id="PS50084">
    <property type="entry name" value="KH_TYPE_1"/>
    <property type="match status" value="1"/>
</dbReference>
<dbReference type="InterPro" id="IPR004088">
    <property type="entry name" value="KH_dom_type_1"/>
</dbReference>
<feature type="binding site" evidence="6">
    <location>
        <position position="483"/>
    </location>
    <ligand>
        <name>Mg(2+)</name>
        <dbReference type="ChEBI" id="CHEBI:18420"/>
    </ligand>
</feature>
<comment type="cofactor">
    <cofactor evidence="6">
        <name>Mg(2+)</name>
        <dbReference type="ChEBI" id="CHEBI:18420"/>
    </cofactor>
</comment>
<proteinExistence type="inferred from homology"/>
<organism evidence="8 9">
    <name type="scientific">Sedimentibacter acidaminivorans</name>
    <dbReference type="NCBI Taxonomy" id="913099"/>
    <lineage>
        <taxon>Bacteria</taxon>
        <taxon>Bacillati</taxon>
        <taxon>Bacillota</taxon>
        <taxon>Tissierellia</taxon>
        <taxon>Sedimentibacter</taxon>
    </lineage>
</organism>
<dbReference type="CDD" id="cd04472">
    <property type="entry name" value="S1_PNPase"/>
    <property type="match status" value="1"/>
</dbReference>
<dbReference type="SUPFAM" id="SSF55666">
    <property type="entry name" value="Ribonuclease PH domain 2-like"/>
    <property type="match status" value="2"/>
</dbReference>
<dbReference type="SMART" id="SM00316">
    <property type="entry name" value="S1"/>
    <property type="match status" value="1"/>
</dbReference>
<dbReference type="Pfam" id="PF03725">
    <property type="entry name" value="RNase_PH_C"/>
    <property type="match status" value="1"/>
</dbReference>
<dbReference type="CDD" id="cd11364">
    <property type="entry name" value="RNase_PH_PNPase_2"/>
    <property type="match status" value="1"/>
</dbReference>
<dbReference type="NCBIfam" id="NF008805">
    <property type="entry name" value="PRK11824.1"/>
    <property type="match status" value="1"/>
</dbReference>
<dbReference type="InterPro" id="IPR020568">
    <property type="entry name" value="Ribosomal_Su5_D2-typ_SF"/>
</dbReference>
<dbReference type="InterPro" id="IPR004087">
    <property type="entry name" value="KH_dom"/>
</dbReference>
<dbReference type="SUPFAM" id="SSF54211">
    <property type="entry name" value="Ribosomal protein S5 domain 2-like"/>
    <property type="match status" value="2"/>
</dbReference>
<keyword evidence="6" id="KW-0479">Metal-binding</keyword>
<dbReference type="PANTHER" id="PTHR11252:SF0">
    <property type="entry name" value="POLYRIBONUCLEOTIDE NUCLEOTIDYLTRANSFERASE 1, MITOCHONDRIAL"/>
    <property type="match status" value="1"/>
</dbReference>
<dbReference type="SMART" id="SM00322">
    <property type="entry name" value="KH"/>
    <property type="match status" value="1"/>
</dbReference>
<dbReference type="EC" id="2.7.7.8" evidence="6"/>
<dbReference type="InterPro" id="IPR012340">
    <property type="entry name" value="NA-bd_OB-fold"/>
</dbReference>
<dbReference type="InterPro" id="IPR015847">
    <property type="entry name" value="ExoRNase_PH_dom2"/>
</dbReference>
<keyword evidence="2 6" id="KW-0963">Cytoplasm</keyword>
<evidence type="ECO:0000256" key="4">
    <source>
        <dbReference type="ARBA" id="ARBA00022695"/>
    </source>
</evidence>
<dbReference type="InterPro" id="IPR003029">
    <property type="entry name" value="S1_domain"/>
</dbReference>
<dbReference type="Gene3D" id="2.40.50.140">
    <property type="entry name" value="Nucleic acid-binding proteins"/>
    <property type="match status" value="1"/>
</dbReference>
<evidence type="ECO:0000256" key="2">
    <source>
        <dbReference type="ARBA" id="ARBA00022490"/>
    </source>
</evidence>
<dbReference type="GO" id="GO:0004654">
    <property type="term" value="F:polyribonucleotide nucleotidyltransferase activity"/>
    <property type="evidence" value="ECO:0007669"/>
    <property type="project" value="UniProtKB-EC"/>
</dbReference>